<comment type="caution">
    <text evidence="10">The sequence shown here is derived from an EMBL/GenBank/DDBJ whole genome shotgun (WGS) entry which is preliminary data.</text>
</comment>
<evidence type="ECO:0000259" key="8">
    <source>
        <dbReference type="Pfam" id="PF02836"/>
    </source>
</evidence>
<dbReference type="SUPFAM" id="SSF49303">
    <property type="entry name" value="beta-Galactosidase/glucuronidase domain"/>
    <property type="match status" value="2"/>
</dbReference>
<dbReference type="GO" id="GO:0006516">
    <property type="term" value="P:glycoprotein catabolic process"/>
    <property type="evidence" value="ECO:0007669"/>
    <property type="project" value="TreeGrafter"/>
</dbReference>
<keyword evidence="11" id="KW-1185">Reference proteome</keyword>
<dbReference type="InterPro" id="IPR006102">
    <property type="entry name" value="Ig-like_GH2"/>
</dbReference>
<dbReference type="SUPFAM" id="SSF51445">
    <property type="entry name" value="(Trans)glycosidases"/>
    <property type="match status" value="1"/>
</dbReference>
<accession>A0A919JSE7</accession>
<dbReference type="Pfam" id="PF02836">
    <property type="entry name" value="Glyco_hydro_2_C"/>
    <property type="match status" value="1"/>
</dbReference>
<dbReference type="SUPFAM" id="SSF49785">
    <property type="entry name" value="Galactose-binding domain-like"/>
    <property type="match status" value="1"/>
</dbReference>
<dbReference type="Pfam" id="PF22666">
    <property type="entry name" value="Glyco_hydro_2_N2"/>
    <property type="match status" value="1"/>
</dbReference>
<dbReference type="InterPro" id="IPR054593">
    <property type="entry name" value="Beta-mannosidase-like_N2"/>
</dbReference>
<evidence type="ECO:0000256" key="2">
    <source>
        <dbReference type="ARBA" id="ARBA00007401"/>
    </source>
</evidence>
<sequence>MIRSDVHEGWTVRAVGGLVPEAIATGPVPATVPGSVHTDLLAAGLIPDPYQGTNETGLAWFHRTAWLYESQLAAAAAEDGERVDLVFDGLDTVATVKLAGAELGRTANMHRSYRFDVRHLLTGGPLPLTVRLDSALEHGEAVEREIGARPREYPHPFNAIRKMACSFGWDWGPDLQTAGIWKPVRLERWRVARLAVVRPLATLDGSTGRLAVHVQVERSGLGPEAELTVAVALSDGPRAELTLPAGVCSGRADLEVPDAAVWWPVGYGAQPLSTVTVSVSAGGSALDVAEHRVGFRSVRLDETPDEIGRAFTLLVNERPVFVRGLNWIPEDHLLTRLTRDDYAAAIDRAVDANANLLRIWGGGIYESDDFYDLCDERGVLVWQDFPLACAAYAEEEPVRSELLAEARENVIRLSPHPSLALWNGGNENIWGYEDWRWKAKLNGATWGARYYYEDFPALLAELDPTRPYHAGSPSSPGLDPAEVHPNDDRYGTRHEWEAWNRQDYTFHDNFVPRFCSEFGWQAPPTWATLTAALAPEDLHQESAAFLLHQKAQGGNDKLNAGLAHHLPVPADFADWHWATQLNQARATAYAVTHLRSHAPRTMGSIIWQLNDCWPVTSWAVVDGAGRRKPAWYALRRAYADRLLTFRGDELVAVNDSDAPWQTRVALRRLGFDGTEYAAGHLDLDVPARSVRVLTPDADLLAAKDATAEVLVADAEGHRATRLFAEDRDLAYRAAPVSAAVTPVEGGYSITVTASSFARDVAVLADRVAPDAVTDDMLVDLLPGESHTFVVRTAATVDLAAFAAPEVLRSVNALAG</sequence>
<organism evidence="10 11">
    <name type="scientific">Paractinoplanes rishiriensis</name>
    <dbReference type="NCBI Taxonomy" id="1050105"/>
    <lineage>
        <taxon>Bacteria</taxon>
        <taxon>Bacillati</taxon>
        <taxon>Actinomycetota</taxon>
        <taxon>Actinomycetes</taxon>
        <taxon>Micromonosporales</taxon>
        <taxon>Micromonosporaceae</taxon>
        <taxon>Paractinoplanes</taxon>
    </lineage>
</organism>
<dbReference type="InterPro" id="IPR036156">
    <property type="entry name" value="Beta-gal/glucu_dom_sf"/>
</dbReference>
<evidence type="ECO:0000259" key="7">
    <source>
        <dbReference type="Pfam" id="PF00703"/>
    </source>
</evidence>
<gene>
    <name evidence="10" type="ORF">Ari01nite_17710</name>
</gene>
<comment type="similarity">
    <text evidence="2">Belongs to the glycosyl hydrolase 2 family.</text>
</comment>
<dbReference type="Pfam" id="PF00703">
    <property type="entry name" value="Glyco_hydro_2"/>
    <property type="match status" value="1"/>
</dbReference>
<proteinExistence type="inferred from homology"/>
<feature type="domain" description="Glycoside hydrolase family 2 immunoglobulin-like beta-sandwich" evidence="7">
    <location>
        <begin position="203"/>
        <end position="296"/>
    </location>
</feature>
<feature type="domain" description="Beta-mannosidase-like galactose-binding" evidence="9">
    <location>
        <begin position="27"/>
        <end position="182"/>
    </location>
</feature>
<evidence type="ECO:0000313" key="11">
    <source>
        <dbReference type="Proteomes" id="UP000636960"/>
    </source>
</evidence>
<evidence type="ECO:0000313" key="10">
    <source>
        <dbReference type="EMBL" id="GIE94306.1"/>
    </source>
</evidence>
<feature type="domain" description="Glycoside hydrolase family 2 catalytic" evidence="8">
    <location>
        <begin position="312"/>
        <end position="472"/>
    </location>
</feature>
<evidence type="ECO:0000256" key="3">
    <source>
        <dbReference type="ARBA" id="ARBA00012754"/>
    </source>
</evidence>
<evidence type="ECO:0000256" key="1">
    <source>
        <dbReference type="ARBA" id="ARBA00000829"/>
    </source>
</evidence>
<dbReference type="Gene3D" id="3.20.20.80">
    <property type="entry name" value="Glycosidases"/>
    <property type="match status" value="1"/>
</dbReference>
<dbReference type="RefSeq" id="WP_203780620.1">
    <property type="nucleotide sequence ID" value="NZ_BOMV01000012.1"/>
</dbReference>
<dbReference type="GO" id="GO:0004567">
    <property type="term" value="F:beta-mannosidase activity"/>
    <property type="evidence" value="ECO:0007669"/>
    <property type="project" value="UniProtKB-EC"/>
</dbReference>
<dbReference type="InterPro" id="IPR017853">
    <property type="entry name" value="GH"/>
</dbReference>
<dbReference type="AlphaFoldDB" id="A0A919JSE7"/>
<keyword evidence="5" id="KW-0378">Hydrolase</keyword>
<keyword evidence="6" id="KW-0326">Glycosidase</keyword>
<dbReference type="FunFam" id="3.20.20.80:FF:000050">
    <property type="entry name" value="Beta-mannosidase B"/>
    <property type="match status" value="1"/>
</dbReference>
<dbReference type="Proteomes" id="UP000636960">
    <property type="component" value="Unassembled WGS sequence"/>
</dbReference>
<evidence type="ECO:0000259" key="9">
    <source>
        <dbReference type="Pfam" id="PF22666"/>
    </source>
</evidence>
<dbReference type="InterPro" id="IPR008979">
    <property type="entry name" value="Galactose-bd-like_sf"/>
</dbReference>
<dbReference type="EMBL" id="BOMV01000012">
    <property type="protein sequence ID" value="GIE94306.1"/>
    <property type="molecule type" value="Genomic_DNA"/>
</dbReference>
<evidence type="ECO:0000256" key="6">
    <source>
        <dbReference type="ARBA" id="ARBA00023295"/>
    </source>
</evidence>
<dbReference type="EC" id="3.2.1.25" evidence="3"/>
<keyword evidence="4" id="KW-0732">Signal</keyword>
<comment type="catalytic activity">
    <reaction evidence="1">
        <text>Hydrolysis of terminal, non-reducing beta-D-mannose residues in beta-D-mannosides.</text>
        <dbReference type="EC" id="3.2.1.25"/>
    </reaction>
</comment>
<dbReference type="Gene3D" id="2.60.120.260">
    <property type="entry name" value="Galactose-binding domain-like"/>
    <property type="match status" value="1"/>
</dbReference>
<dbReference type="Gene3D" id="2.60.40.10">
    <property type="entry name" value="Immunoglobulins"/>
    <property type="match status" value="2"/>
</dbReference>
<dbReference type="InterPro" id="IPR006103">
    <property type="entry name" value="Glyco_hydro_2_cat"/>
</dbReference>
<dbReference type="InterPro" id="IPR050887">
    <property type="entry name" value="Beta-mannosidase_GH2"/>
</dbReference>
<dbReference type="GO" id="GO:0005975">
    <property type="term" value="P:carbohydrate metabolic process"/>
    <property type="evidence" value="ECO:0007669"/>
    <property type="project" value="InterPro"/>
</dbReference>
<dbReference type="PANTHER" id="PTHR43730:SF1">
    <property type="entry name" value="BETA-MANNOSIDASE"/>
    <property type="match status" value="1"/>
</dbReference>
<evidence type="ECO:0000256" key="4">
    <source>
        <dbReference type="ARBA" id="ARBA00022729"/>
    </source>
</evidence>
<name>A0A919JSE7_9ACTN</name>
<evidence type="ECO:0000256" key="5">
    <source>
        <dbReference type="ARBA" id="ARBA00022801"/>
    </source>
</evidence>
<reference evidence="10" key="1">
    <citation type="submission" date="2021-01" db="EMBL/GenBank/DDBJ databases">
        <title>Whole genome shotgun sequence of Actinoplanes rishiriensis NBRC 108556.</title>
        <authorList>
            <person name="Komaki H."/>
            <person name="Tamura T."/>
        </authorList>
    </citation>
    <scope>NUCLEOTIDE SEQUENCE</scope>
    <source>
        <strain evidence="10">NBRC 108556</strain>
    </source>
</reference>
<dbReference type="PANTHER" id="PTHR43730">
    <property type="entry name" value="BETA-MANNOSIDASE"/>
    <property type="match status" value="1"/>
</dbReference>
<protein>
    <recommendedName>
        <fullName evidence="3">beta-mannosidase</fullName>
        <ecNumber evidence="3">3.2.1.25</ecNumber>
    </recommendedName>
</protein>
<dbReference type="InterPro" id="IPR013783">
    <property type="entry name" value="Ig-like_fold"/>
</dbReference>